<gene>
    <name evidence="1" type="ORF">LSAT_V11C900498950</name>
</gene>
<dbReference type="AlphaFoldDB" id="A0A9R1WUA0"/>
<comment type="caution">
    <text evidence="1">The sequence shown here is derived from an EMBL/GenBank/DDBJ whole genome shotgun (WGS) entry which is preliminary data.</text>
</comment>
<keyword evidence="2" id="KW-1185">Reference proteome</keyword>
<dbReference type="EMBL" id="NBSK02000009">
    <property type="protein sequence ID" value="KAJ0187851.1"/>
    <property type="molecule type" value="Genomic_DNA"/>
</dbReference>
<evidence type="ECO:0000313" key="2">
    <source>
        <dbReference type="Proteomes" id="UP000235145"/>
    </source>
</evidence>
<proteinExistence type="predicted"/>
<name>A0A9R1WUA0_LACSA</name>
<accession>A0A9R1WUA0</accession>
<reference evidence="1 2" key="1">
    <citation type="journal article" date="2017" name="Nat. Commun.">
        <title>Genome assembly with in vitro proximity ligation data and whole-genome triplication in lettuce.</title>
        <authorList>
            <person name="Reyes-Chin-Wo S."/>
            <person name="Wang Z."/>
            <person name="Yang X."/>
            <person name="Kozik A."/>
            <person name="Arikit S."/>
            <person name="Song C."/>
            <person name="Xia L."/>
            <person name="Froenicke L."/>
            <person name="Lavelle D.O."/>
            <person name="Truco M.J."/>
            <person name="Xia R."/>
            <person name="Zhu S."/>
            <person name="Xu C."/>
            <person name="Xu H."/>
            <person name="Xu X."/>
            <person name="Cox K."/>
            <person name="Korf I."/>
            <person name="Meyers B.C."/>
            <person name="Michelmore R.W."/>
        </authorList>
    </citation>
    <scope>NUCLEOTIDE SEQUENCE [LARGE SCALE GENOMIC DNA]</scope>
    <source>
        <strain evidence="2">cv. Salinas</strain>
        <tissue evidence="1">Seedlings</tissue>
    </source>
</reference>
<dbReference type="Proteomes" id="UP000235145">
    <property type="component" value="Unassembled WGS sequence"/>
</dbReference>
<evidence type="ECO:0000313" key="1">
    <source>
        <dbReference type="EMBL" id="KAJ0187851.1"/>
    </source>
</evidence>
<organism evidence="1 2">
    <name type="scientific">Lactuca sativa</name>
    <name type="common">Garden lettuce</name>
    <dbReference type="NCBI Taxonomy" id="4236"/>
    <lineage>
        <taxon>Eukaryota</taxon>
        <taxon>Viridiplantae</taxon>
        <taxon>Streptophyta</taxon>
        <taxon>Embryophyta</taxon>
        <taxon>Tracheophyta</taxon>
        <taxon>Spermatophyta</taxon>
        <taxon>Magnoliopsida</taxon>
        <taxon>eudicotyledons</taxon>
        <taxon>Gunneridae</taxon>
        <taxon>Pentapetalae</taxon>
        <taxon>asterids</taxon>
        <taxon>campanulids</taxon>
        <taxon>Asterales</taxon>
        <taxon>Asteraceae</taxon>
        <taxon>Cichorioideae</taxon>
        <taxon>Cichorieae</taxon>
        <taxon>Lactucinae</taxon>
        <taxon>Lactuca</taxon>
    </lineage>
</organism>
<protein>
    <submittedName>
        <fullName evidence="1">Uncharacterized protein</fullName>
    </submittedName>
</protein>
<sequence length="102" mass="12005">MGGRLTSKLIPYVETMLYRRMQKCVRWQEINIPPEILSEPPHMFMYEMAQSGYSGYSMQSCYCGISLFKHHIFRRYDAKYALCSPPSEWEIPDPLMVVLISM</sequence>